<name>A0A1N6IEH8_9MICO</name>
<keyword evidence="1" id="KW-0812">Transmembrane</keyword>
<gene>
    <name evidence="2" type="ORF">SAMN05443544_3948</name>
</gene>
<dbReference type="Proteomes" id="UP000184699">
    <property type="component" value="Unassembled WGS sequence"/>
</dbReference>
<dbReference type="STRING" id="232089.SAMN05443544_3948"/>
<keyword evidence="3" id="KW-1185">Reference proteome</keyword>
<dbReference type="AlphaFoldDB" id="A0A1N6IEH8"/>
<keyword evidence="1" id="KW-1133">Transmembrane helix</keyword>
<organism evidence="2 3">
    <name type="scientific">Agromyces cerinus subsp. cerinus</name>
    <dbReference type="NCBI Taxonomy" id="232089"/>
    <lineage>
        <taxon>Bacteria</taxon>
        <taxon>Bacillati</taxon>
        <taxon>Actinomycetota</taxon>
        <taxon>Actinomycetes</taxon>
        <taxon>Micrococcales</taxon>
        <taxon>Microbacteriaceae</taxon>
        <taxon>Agromyces</taxon>
    </lineage>
</organism>
<evidence type="ECO:0000256" key="1">
    <source>
        <dbReference type="SAM" id="Phobius"/>
    </source>
</evidence>
<evidence type="ECO:0000313" key="3">
    <source>
        <dbReference type="Proteomes" id="UP000184699"/>
    </source>
</evidence>
<accession>A0A1N6IEH8</accession>
<evidence type="ECO:0000313" key="2">
    <source>
        <dbReference type="EMBL" id="SIO30437.1"/>
    </source>
</evidence>
<dbReference type="EMBL" id="FSRJ01000007">
    <property type="protein sequence ID" value="SIO30437.1"/>
    <property type="molecule type" value="Genomic_DNA"/>
</dbReference>
<feature type="transmembrane region" description="Helical" evidence="1">
    <location>
        <begin position="12"/>
        <end position="34"/>
    </location>
</feature>
<sequence length="39" mass="4337">MRIQVRLSRRSRRVLLGVSVVVGAFVLLALVALYNNPTV</sequence>
<keyword evidence="1" id="KW-0472">Membrane</keyword>
<reference evidence="3" key="1">
    <citation type="submission" date="2016-11" db="EMBL/GenBank/DDBJ databases">
        <authorList>
            <person name="Varghese N."/>
            <person name="Submissions S."/>
        </authorList>
    </citation>
    <scope>NUCLEOTIDE SEQUENCE [LARGE SCALE GENOMIC DNA]</scope>
    <source>
        <strain evidence="3">DSM 8595</strain>
    </source>
</reference>
<protein>
    <submittedName>
        <fullName evidence="2">Uncharacterized protein</fullName>
    </submittedName>
</protein>
<proteinExistence type="predicted"/>